<proteinExistence type="inferred from homology"/>
<reference evidence="7 8" key="1">
    <citation type="submission" date="2015-12" db="EMBL/GenBank/DDBJ databases">
        <title>The genome of Folsomia candida.</title>
        <authorList>
            <person name="Faddeeva A."/>
            <person name="Derks M.F."/>
            <person name="Anvar Y."/>
            <person name="Smit S."/>
            <person name="Van Straalen N."/>
            <person name="Roelofs D."/>
        </authorList>
    </citation>
    <scope>NUCLEOTIDE SEQUENCE [LARGE SCALE GENOMIC DNA]</scope>
    <source>
        <strain evidence="7 8">VU population</strain>
        <tissue evidence="7">Whole body</tissue>
    </source>
</reference>
<dbReference type="PANTHER" id="PTHR10552:SF6">
    <property type="entry name" value="U2 SMALL NUCLEAR RIBONUCLEOPROTEIN A"/>
    <property type="match status" value="1"/>
</dbReference>
<keyword evidence="3" id="KW-0677">Repeat</keyword>
<evidence type="ECO:0000256" key="5">
    <source>
        <dbReference type="ARBA" id="ARBA00024196"/>
    </source>
</evidence>
<accession>A0A226D1A9</accession>
<sequence>MVKLTPDLINNCIQRINPIRDRELNLRGCFSDTLQFICIIYICVLAGLKIPMIENLGATLNQFDTIDFSDNDIRKLDNFPLLPRLKNIILNNNRVVRISPTLHEVIPSLESLVLTNNMLQDLGEIDNLSKLQHLTHLTLLFSPVSTKEFFRQYVIFRLPQLKVLDFKKITMKERDEAKAFFKSKRGKEIRKEIATNRSTDEEFVEDDDEEATSVSNGIALKSSHKAVRRGQLLAENTSEVNEKIKEAIRNATSLEEIERLNQVLKSGQIPQFMTGSTTITETLATAAGGEVEEMEDN</sequence>
<keyword evidence="4" id="KW-0539">Nucleus</keyword>
<dbReference type="InterPro" id="IPR032675">
    <property type="entry name" value="LRR_dom_sf"/>
</dbReference>
<organism evidence="7 8">
    <name type="scientific">Folsomia candida</name>
    <name type="common">Springtail</name>
    <dbReference type="NCBI Taxonomy" id="158441"/>
    <lineage>
        <taxon>Eukaryota</taxon>
        <taxon>Metazoa</taxon>
        <taxon>Ecdysozoa</taxon>
        <taxon>Arthropoda</taxon>
        <taxon>Hexapoda</taxon>
        <taxon>Collembola</taxon>
        <taxon>Entomobryomorpha</taxon>
        <taxon>Isotomoidea</taxon>
        <taxon>Isotomidae</taxon>
        <taxon>Proisotominae</taxon>
        <taxon>Folsomia</taxon>
    </lineage>
</organism>
<dbReference type="SUPFAM" id="SSF52058">
    <property type="entry name" value="L domain-like"/>
    <property type="match status" value="1"/>
</dbReference>
<evidence type="ECO:0000256" key="6">
    <source>
        <dbReference type="ARBA" id="ARBA00069881"/>
    </source>
</evidence>
<protein>
    <recommendedName>
        <fullName evidence="6">Probable U2 small nuclear ribonucleoprotein A'</fullName>
    </recommendedName>
</protein>
<dbReference type="FunFam" id="3.80.10.10:FF:000026">
    <property type="entry name" value="U2 small nuclear ribonucleoprotein A"/>
    <property type="match status" value="1"/>
</dbReference>
<gene>
    <name evidence="7" type="ORF">Fcan01_26225</name>
</gene>
<evidence type="ECO:0000313" key="8">
    <source>
        <dbReference type="Proteomes" id="UP000198287"/>
    </source>
</evidence>
<keyword evidence="2" id="KW-0433">Leucine-rich repeat</keyword>
<evidence type="ECO:0000256" key="3">
    <source>
        <dbReference type="ARBA" id="ARBA00022737"/>
    </source>
</evidence>
<keyword evidence="8" id="KW-1185">Reference proteome</keyword>
<dbReference type="PANTHER" id="PTHR10552">
    <property type="entry name" value="U2 SMALL NUCLEAR RIBONUCLEOPROTEIN A"/>
    <property type="match status" value="1"/>
</dbReference>
<evidence type="ECO:0000256" key="2">
    <source>
        <dbReference type="ARBA" id="ARBA00022614"/>
    </source>
</evidence>
<dbReference type="OMA" id="PNYREYM"/>
<evidence type="ECO:0000313" key="7">
    <source>
        <dbReference type="EMBL" id="OXA38963.1"/>
    </source>
</evidence>
<keyword evidence="7" id="KW-0687">Ribonucleoprotein</keyword>
<dbReference type="Gene3D" id="3.80.10.10">
    <property type="entry name" value="Ribonuclease Inhibitor"/>
    <property type="match status" value="1"/>
</dbReference>
<comment type="similarity">
    <text evidence="5">Belongs to the U2 small nuclear ribonucleoprotein A family.</text>
</comment>
<comment type="subcellular location">
    <subcellularLocation>
        <location evidence="1">Nucleus</location>
    </subcellularLocation>
</comment>
<dbReference type="GO" id="GO:0030620">
    <property type="term" value="F:U2 snRNA binding"/>
    <property type="evidence" value="ECO:0007669"/>
    <property type="project" value="InterPro"/>
</dbReference>
<dbReference type="EMBL" id="LNIX01000042">
    <property type="protein sequence ID" value="OXA38963.1"/>
    <property type="molecule type" value="Genomic_DNA"/>
</dbReference>
<dbReference type="GO" id="GO:0005686">
    <property type="term" value="C:U2 snRNP"/>
    <property type="evidence" value="ECO:0007669"/>
    <property type="project" value="TreeGrafter"/>
</dbReference>
<dbReference type="STRING" id="158441.A0A226D1A9"/>
<comment type="caution">
    <text evidence="7">The sequence shown here is derived from an EMBL/GenBank/DDBJ whole genome shotgun (WGS) entry which is preliminary data.</text>
</comment>
<dbReference type="AlphaFoldDB" id="A0A226D1A9"/>
<dbReference type="OrthoDB" id="433501at2759"/>
<name>A0A226D1A9_FOLCA</name>
<dbReference type="Proteomes" id="UP000198287">
    <property type="component" value="Unassembled WGS sequence"/>
</dbReference>
<dbReference type="GO" id="GO:0000398">
    <property type="term" value="P:mRNA splicing, via spliceosome"/>
    <property type="evidence" value="ECO:0007669"/>
    <property type="project" value="InterPro"/>
</dbReference>
<dbReference type="PROSITE" id="PS51450">
    <property type="entry name" value="LRR"/>
    <property type="match status" value="1"/>
</dbReference>
<dbReference type="Pfam" id="PF14580">
    <property type="entry name" value="LRR_9"/>
    <property type="match status" value="1"/>
</dbReference>
<evidence type="ECO:0000256" key="4">
    <source>
        <dbReference type="ARBA" id="ARBA00023242"/>
    </source>
</evidence>
<dbReference type="InterPro" id="IPR001611">
    <property type="entry name" value="Leu-rich_rpt"/>
</dbReference>
<evidence type="ECO:0000256" key="1">
    <source>
        <dbReference type="ARBA" id="ARBA00004123"/>
    </source>
</evidence>
<dbReference type="InterPro" id="IPR044640">
    <property type="entry name" value="RU2A"/>
</dbReference>